<dbReference type="FunCoup" id="H3B092">
    <property type="interactions" value="597"/>
</dbReference>
<reference evidence="14" key="2">
    <citation type="submission" date="2025-08" db="UniProtKB">
        <authorList>
            <consortium name="Ensembl"/>
        </authorList>
    </citation>
    <scope>IDENTIFICATION</scope>
</reference>
<keyword evidence="4 12" id="KW-1133">Transmembrane helix</keyword>
<sequence length="781" mass="87393">LSPVLSGLMYSLLLSGVLLSVFFLVFTFRFKNNRIVKMSSPNLNMVTLFGSFFTYASGFLFGIQEETSKETIFQLRIWMLCIGVSLMFGPILGKSWRLYRIFMQRLPDRRVIIKDIQLLGLVAGLVFADVLVLMIWRIIDPVQCRRAVKAVITVVEKEISSSISRMEFCASRYTDIWIIVFSLLKGSQLLYGTYLAGLASNVSSPPVNQSVTILVGTCLVAMTTGVVVPIARFWDSWPNLVYSFTSGGIFLSTSVISCLIFIPQLKQCKEFEEEQNQTPSQMAKYFNSPSKSFRSMYSEDQIYYLLGENNSMKRLLSEKNAMIESLEEQVNSAKDKLMKLMSFESSYEHAELVSSTISSSALMPPNSSLSDGRKAQAHLSFSMESNLEEAHHMQALLEHNSMANYKPEVSLDLQRVQEVWNNNQNAHTDAKRYDLVQNLKHSVDQSDSGDVQEPTAPPMSESIDCQETSQKASDPTLAHSGLRIAIAVKSLDGPSADTIEGTSKSNRYNYVSSEKLQEILQELTKDAKKGCLRTRRASSSTQHDASPQSPEECRHSCSNISPYTMRRRRPPFYPLRGGPLPPYYFPASSSTSNGRIIHRNLGKTPVSSLLSLQSKDNIAQAPQNKDKKDPSAMIPSVSVKDKQLQLGALMESTVEMVNLKTIASKPSSEDLHPDLPRNCPFQPSSGLNPNLLPFDKTQVEDLQGSLDPYQYDYSDSESSSSNEAFCYYHRSYCKVCLKGPYDSTGSITSETSDSEHNEPPVHWPRAHPVVNFKEDLQPTLV</sequence>
<evidence type="ECO:0000313" key="14">
    <source>
        <dbReference type="Ensembl" id="ENSLACP00000015313.1"/>
    </source>
</evidence>
<dbReference type="InterPro" id="IPR041946">
    <property type="entry name" value="GPR156_7TM"/>
</dbReference>
<dbReference type="EMBL" id="AFYH01060032">
    <property type="status" value="NOT_ANNOTATED_CDS"/>
    <property type="molecule type" value="Genomic_DNA"/>
</dbReference>
<feature type="coiled-coil region" evidence="10">
    <location>
        <begin position="309"/>
        <end position="343"/>
    </location>
</feature>
<feature type="domain" description="G-protein coupled receptors family 3 profile" evidence="13">
    <location>
        <begin position="5"/>
        <end position="265"/>
    </location>
</feature>
<dbReference type="HOGENOM" id="CLU_350195_0_0_1"/>
<feature type="transmembrane region" description="Helical" evidence="12">
    <location>
        <begin position="12"/>
        <end position="30"/>
    </location>
</feature>
<evidence type="ECO:0000259" key="13">
    <source>
        <dbReference type="PROSITE" id="PS50259"/>
    </source>
</evidence>
<evidence type="ECO:0000256" key="7">
    <source>
        <dbReference type="ARBA" id="ARBA00023170"/>
    </source>
</evidence>
<dbReference type="GeneTree" id="ENSGT00940000159755"/>
<dbReference type="InParanoid" id="H3B092"/>
<keyword evidence="3 12" id="KW-0812">Transmembrane</keyword>
<organism evidence="14 15">
    <name type="scientific">Latimeria chalumnae</name>
    <name type="common">Coelacanth</name>
    <dbReference type="NCBI Taxonomy" id="7897"/>
    <lineage>
        <taxon>Eukaryota</taxon>
        <taxon>Metazoa</taxon>
        <taxon>Chordata</taxon>
        <taxon>Craniata</taxon>
        <taxon>Vertebrata</taxon>
        <taxon>Euteleostomi</taxon>
        <taxon>Coelacanthiformes</taxon>
        <taxon>Coelacanthidae</taxon>
        <taxon>Latimeria</taxon>
    </lineage>
</organism>
<dbReference type="InterPro" id="IPR002455">
    <property type="entry name" value="GPCR3_GABA-B"/>
</dbReference>
<evidence type="ECO:0000256" key="1">
    <source>
        <dbReference type="ARBA" id="ARBA00004141"/>
    </source>
</evidence>
<dbReference type="GO" id="GO:0035677">
    <property type="term" value="P:posterior lateral line neuromast hair cell development"/>
    <property type="evidence" value="ECO:0007669"/>
    <property type="project" value="Ensembl"/>
</dbReference>
<dbReference type="STRING" id="7897.ENSLACP00000015313"/>
<evidence type="ECO:0000256" key="8">
    <source>
        <dbReference type="ARBA" id="ARBA00023180"/>
    </source>
</evidence>
<dbReference type="GO" id="GO:0007214">
    <property type="term" value="P:gamma-aminobutyric acid signaling pathway"/>
    <property type="evidence" value="ECO:0007669"/>
    <property type="project" value="TreeGrafter"/>
</dbReference>
<feature type="transmembrane region" description="Helical" evidence="12">
    <location>
        <begin position="75"/>
        <end position="96"/>
    </location>
</feature>
<feature type="compositionally biased region" description="Polar residues" evidence="11">
    <location>
        <begin position="537"/>
        <end position="549"/>
    </location>
</feature>
<feature type="transmembrane region" description="Helical" evidence="12">
    <location>
        <begin position="116"/>
        <end position="139"/>
    </location>
</feature>
<dbReference type="Pfam" id="PF00003">
    <property type="entry name" value="7tm_3"/>
    <property type="match status" value="1"/>
</dbReference>
<dbReference type="InterPro" id="IPR017978">
    <property type="entry name" value="GPCR_3_C"/>
</dbReference>
<dbReference type="eggNOG" id="KOG1055">
    <property type="taxonomic scope" value="Eukaryota"/>
</dbReference>
<reference evidence="15" key="1">
    <citation type="submission" date="2011-08" db="EMBL/GenBank/DDBJ databases">
        <title>The draft genome of Latimeria chalumnae.</title>
        <authorList>
            <person name="Di Palma F."/>
            <person name="Alfoldi J."/>
            <person name="Johnson J."/>
            <person name="Berlin A."/>
            <person name="Gnerre S."/>
            <person name="Jaffe D."/>
            <person name="MacCallum I."/>
            <person name="Young S."/>
            <person name="Walker B.J."/>
            <person name="Lander E."/>
            <person name="Lindblad-Toh K."/>
        </authorList>
    </citation>
    <scope>NUCLEOTIDE SEQUENCE [LARGE SCALE GENOMIC DNA]</scope>
    <source>
        <strain evidence="15">Wild caught</strain>
    </source>
</reference>
<evidence type="ECO:0000256" key="3">
    <source>
        <dbReference type="ARBA" id="ARBA00022692"/>
    </source>
</evidence>
<evidence type="ECO:0000256" key="12">
    <source>
        <dbReference type="SAM" id="Phobius"/>
    </source>
</evidence>
<keyword evidence="6 12" id="KW-0472">Membrane</keyword>
<keyword evidence="15" id="KW-1185">Reference proteome</keyword>
<feature type="region of interest" description="Disordered" evidence="11">
    <location>
        <begin position="533"/>
        <end position="558"/>
    </location>
</feature>
<dbReference type="EMBL" id="AFYH01060033">
    <property type="status" value="NOT_ANNOTATED_CDS"/>
    <property type="molecule type" value="Genomic_DNA"/>
</dbReference>
<evidence type="ECO:0000256" key="10">
    <source>
        <dbReference type="SAM" id="Coils"/>
    </source>
</evidence>
<feature type="transmembrane region" description="Helical" evidence="12">
    <location>
        <begin position="42"/>
        <end position="63"/>
    </location>
</feature>
<evidence type="ECO:0000256" key="4">
    <source>
        <dbReference type="ARBA" id="ARBA00022989"/>
    </source>
</evidence>
<dbReference type="GO" id="GO:0004965">
    <property type="term" value="F:G protein-coupled GABA receptor activity"/>
    <property type="evidence" value="ECO:0007669"/>
    <property type="project" value="InterPro"/>
</dbReference>
<dbReference type="EMBL" id="AFYH01060035">
    <property type="status" value="NOT_ANNOTATED_CDS"/>
    <property type="molecule type" value="Genomic_DNA"/>
</dbReference>
<dbReference type="Proteomes" id="UP000008672">
    <property type="component" value="Unassembled WGS sequence"/>
</dbReference>
<dbReference type="OMA" id="TKIPACE"/>
<keyword evidence="8" id="KW-0325">Glycoprotein</keyword>
<dbReference type="PANTHER" id="PTHR10519:SF20">
    <property type="entry name" value="G-PROTEIN COUPLED RECEPTOR 156-RELATED"/>
    <property type="match status" value="1"/>
</dbReference>
<dbReference type="Ensembl" id="ENSLACT00000015419.1">
    <property type="protein sequence ID" value="ENSLACP00000015313.1"/>
    <property type="gene ID" value="ENSLACG00000013479.1"/>
</dbReference>
<dbReference type="PRINTS" id="PR01176">
    <property type="entry name" value="GABABRECEPTR"/>
</dbReference>
<protein>
    <submittedName>
        <fullName evidence="14">G protein-coupled receptor 156</fullName>
    </submittedName>
</protein>
<dbReference type="EMBL" id="AFYH01060037">
    <property type="status" value="NOT_ANNOTATED_CDS"/>
    <property type="molecule type" value="Genomic_DNA"/>
</dbReference>
<accession>H3B092</accession>
<keyword evidence="9" id="KW-0807">Transducer</keyword>
<feature type="transmembrane region" description="Helical" evidence="12">
    <location>
        <begin position="211"/>
        <end position="234"/>
    </location>
</feature>
<keyword evidence="7" id="KW-0675">Receptor</keyword>
<dbReference type="PANTHER" id="PTHR10519">
    <property type="entry name" value="GABA-B RECEPTOR"/>
    <property type="match status" value="1"/>
</dbReference>
<dbReference type="EMBL" id="AFYH01060034">
    <property type="status" value="NOT_ANNOTATED_CDS"/>
    <property type="molecule type" value="Genomic_DNA"/>
</dbReference>
<evidence type="ECO:0000256" key="5">
    <source>
        <dbReference type="ARBA" id="ARBA00023040"/>
    </source>
</evidence>
<feature type="region of interest" description="Disordered" evidence="11">
    <location>
        <begin position="442"/>
        <end position="462"/>
    </location>
</feature>
<gene>
    <name evidence="14" type="primary">GPR156</name>
</gene>
<dbReference type="PROSITE" id="PS50259">
    <property type="entry name" value="G_PROTEIN_RECEP_F3_4"/>
    <property type="match status" value="1"/>
</dbReference>
<comment type="subcellular location">
    <subcellularLocation>
        <location evidence="1">Membrane</location>
        <topology evidence="1">Multi-pass membrane protein</topology>
    </subcellularLocation>
</comment>
<name>H3B092_LATCH</name>
<keyword evidence="10" id="KW-0175">Coiled coil</keyword>
<evidence type="ECO:0000313" key="15">
    <source>
        <dbReference type="Proteomes" id="UP000008672"/>
    </source>
</evidence>
<reference evidence="14" key="3">
    <citation type="submission" date="2025-09" db="UniProtKB">
        <authorList>
            <consortium name="Ensembl"/>
        </authorList>
    </citation>
    <scope>IDENTIFICATION</scope>
</reference>
<dbReference type="EMBL" id="AFYH01060036">
    <property type="status" value="NOT_ANNOTATED_CDS"/>
    <property type="molecule type" value="Genomic_DNA"/>
</dbReference>
<dbReference type="AlphaFoldDB" id="H3B092"/>
<evidence type="ECO:0000256" key="11">
    <source>
        <dbReference type="SAM" id="MobiDB-lite"/>
    </source>
</evidence>
<evidence type="ECO:0000256" key="6">
    <source>
        <dbReference type="ARBA" id="ARBA00023136"/>
    </source>
</evidence>
<keyword evidence="5" id="KW-0297">G-protein coupled receptor</keyword>
<evidence type="ECO:0000256" key="9">
    <source>
        <dbReference type="ARBA" id="ARBA00023224"/>
    </source>
</evidence>
<dbReference type="CDD" id="cd15292">
    <property type="entry name" value="7tmC_GPR156"/>
    <property type="match status" value="1"/>
</dbReference>
<proteinExistence type="inferred from homology"/>
<dbReference type="GO" id="GO:0038039">
    <property type="term" value="C:G protein-coupled receptor heterodimeric complex"/>
    <property type="evidence" value="ECO:0007669"/>
    <property type="project" value="TreeGrafter"/>
</dbReference>
<evidence type="ECO:0000256" key="2">
    <source>
        <dbReference type="ARBA" id="ARBA00008991"/>
    </source>
</evidence>
<comment type="similarity">
    <text evidence="2">Belongs to the G-protein coupled receptor 3 family. GABA-B receptor subfamily.</text>
</comment>
<feature type="region of interest" description="Disordered" evidence="11">
    <location>
        <begin position="745"/>
        <end position="765"/>
    </location>
</feature>
<feature type="transmembrane region" description="Helical" evidence="12">
    <location>
        <begin position="240"/>
        <end position="262"/>
    </location>
</feature>